<dbReference type="EMBL" id="SWQE01000006">
    <property type="protein sequence ID" value="NFJ09151.1"/>
    <property type="molecule type" value="Genomic_DNA"/>
</dbReference>
<dbReference type="EMBL" id="SGKC01000020">
    <property type="protein sequence ID" value="NEZ92529.1"/>
    <property type="molecule type" value="Genomic_DNA"/>
</dbReference>
<evidence type="ECO:0000313" key="4">
    <source>
        <dbReference type="EMBL" id="NFJ09151.1"/>
    </source>
</evidence>
<dbReference type="Proteomes" id="UP000473887">
    <property type="component" value="Unassembled WGS sequence"/>
</dbReference>
<dbReference type="AlphaFoldDB" id="A0A0A2HQF6"/>
<evidence type="ECO:0000313" key="8">
    <source>
        <dbReference type="Proteomes" id="UP000480039"/>
    </source>
</evidence>
<dbReference type="EMBL" id="SWRJ01000002">
    <property type="protein sequence ID" value="NFI21469.1"/>
    <property type="molecule type" value="Genomic_DNA"/>
</dbReference>
<dbReference type="Proteomes" id="UP000663464">
    <property type="component" value="Chromosome"/>
</dbReference>
<sequence length="69" mass="7932">MIQLTGMNREGFTLNAEHIEKIEQVPESLITLVNGKKYIVIETPDEIIEKVKKYKSDIITLGIQGEFRK</sequence>
<evidence type="ECO:0000313" key="6">
    <source>
        <dbReference type="Proteomes" id="UP000472521"/>
    </source>
</evidence>
<dbReference type="EMBL" id="SWND01000003">
    <property type="protein sequence ID" value="NFF01473.1"/>
    <property type="molecule type" value="Genomic_DNA"/>
</dbReference>
<dbReference type="RefSeq" id="WP_004441896.1">
    <property type="nucleotide sequence ID" value="NZ_AP025140.1"/>
</dbReference>
<organism evidence="2 6">
    <name type="scientific">Clostridium botulinum</name>
    <dbReference type="NCBI Taxonomy" id="1491"/>
    <lineage>
        <taxon>Bacteria</taxon>
        <taxon>Bacillati</taxon>
        <taxon>Bacillota</taxon>
        <taxon>Clostridia</taxon>
        <taxon>Eubacteriales</taxon>
        <taxon>Clostridiaceae</taxon>
        <taxon>Clostridium</taxon>
    </lineage>
</organism>
<reference evidence="5" key="4">
    <citation type="submission" date="2021-02" db="EMBL/GenBank/DDBJ databases">
        <authorList>
            <person name="Dover N."/>
            <person name="Barash J.R."/>
            <person name="Bell J.M."/>
            <person name="Sylvester M.D."/>
            <person name="Arnon S."/>
        </authorList>
    </citation>
    <scope>NUCLEOTIDE SEQUENCE</scope>
    <source>
        <strain evidence="5">IBCA10-7060</strain>
    </source>
</reference>
<evidence type="ECO:0000313" key="7">
    <source>
        <dbReference type="Proteomes" id="UP000473887"/>
    </source>
</evidence>
<keyword evidence="2" id="KW-0282">Flagellum</keyword>
<reference evidence="6 8" key="3">
    <citation type="submission" date="2019-04" db="EMBL/GenBank/DDBJ databases">
        <title>Genome sequencing of Clostridium botulinum Groups I-IV and Clostridium butyricum.</title>
        <authorList>
            <person name="Brunt J."/>
            <person name="Van Vliet A.H.M."/>
            <person name="Stringer S.C."/>
            <person name="Carter A.T."/>
            <person name="Peck M.W."/>
        </authorList>
    </citation>
    <scope>NUCLEOTIDE SEQUENCE [LARGE SCALE GENOMIC DNA]</scope>
    <source>
        <strain evidence="4 8">Colworth BL30</strain>
        <strain evidence="3 9">IFR 15/034</strain>
        <strain evidence="2 6">IFR 18/054</strain>
    </source>
</reference>
<reference evidence="5 10" key="1">
    <citation type="journal article" date="2014" name="J. Infect. Dis.">
        <title>Molecular characterization of a novel botulinum neurotoxin type H gene.</title>
        <authorList>
            <person name="Dover N."/>
            <person name="Barash J.R."/>
            <person name="Hill K.K."/>
            <person name="Xie G."/>
            <person name="Arnon S.S."/>
        </authorList>
    </citation>
    <scope>NUCLEOTIDE SEQUENCE [LARGE SCALE GENOMIC DNA]</scope>
    <source>
        <strain evidence="5 10">IBCA10-7060</strain>
    </source>
</reference>
<dbReference type="EMBL" id="CP069280">
    <property type="protein sequence ID" value="QRI52562.1"/>
    <property type="molecule type" value="Genomic_DNA"/>
</dbReference>
<evidence type="ECO:0000313" key="2">
    <source>
        <dbReference type="EMBL" id="NFF01473.1"/>
    </source>
</evidence>
<evidence type="ECO:0000313" key="1">
    <source>
        <dbReference type="EMBL" id="NEZ92529.1"/>
    </source>
</evidence>
<dbReference type="PANTHER" id="PTHR39185">
    <property type="entry name" value="SWARMING MOTILITY PROTEIN SWRD"/>
    <property type="match status" value="1"/>
</dbReference>
<proteinExistence type="predicted"/>
<evidence type="ECO:0000313" key="3">
    <source>
        <dbReference type="EMBL" id="NFI21469.1"/>
    </source>
</evidence>
<dbReference type="PANTHER" id="PTHR39185:SF1">
    <property type="entry name" value="SWARMING MOTILITY PROTEIN SWRD"/>
    <property type="match status" value="1"/>
</dbReference>
<dbReference type="Pfam" id="PF06289">
    <property type="entry name" value="FlbD"/>
    <property type="match status" value="1"/>
</dbReference>
<dbReference type="Proteomes" id="UP000480039">
    <property type="component" value="Unassembled WGS sequence"/>
</dbReference>
<keyword evidence="2" id="KW-0966">Cell projection</keyword>
<evidence type="ECO:0000313" key="10">
    <source>
        <dbReference type="Proteomes" id="UP000663464"/>
    </source>
</evidence>
<dbReference type="Proteomes" id="UP000472521">
    <property type="component" value="Unassembled WGS sequence"/>
</dbReference>
<reference evidence="1 7" key="2">
    <citation type="submission" date="2019-02" db="EMBL/GenBank/DDBJ databases">
        <title>Genome sequencing of Clostridium botulinum clinical isolates.</title>
        <authorList>
            <person name="Brunt J."/>
            <person name="Van Vliet A.H.M."/>
            <person name="Stringer S.C."/>
            <person name="Grant K.A."/>
            <person name="Carter A.C."/>
            <person name="Peck M.W."/>
        </authorList>
    </citation>
    <scope>NUCLEOTIDE SEQUENCE [LARGE SCALE GENOMIC DNA]</scope>
    <source>
        <strain evidence="1 7">H142660711</strain>
    </source>
</reference>
<dbReference type="OMA" id="YINPHQI"/>
<evidence type="ECO:0000313" key="5">
    <source>
        <dbReference type="EMBL" id="QRI52562.1"/>
    </source>
</evidence>
<accession>A0A0A2HQF6</accession>
<dbReference type="Proteomes" id="UP000482543">
    <property type="component" value="Unassembled WGS sequence"/>
</dbReference>
<dbReference type="InterPro" id="IPR009384">
    <property type="entry name" value="SwrD-like"/>
</dbReference>
<protein>
    <submittedName>
        <fullName evidence="2">Endoflagellar protein</fullName>
    </submittedName>
    <submittedName>
        <fullName evidence="5">Flagellar FlbD family protein</fullName>
    </submittedName>
</protein>
<name>A0A0A2HQF6_CLOBO</name>
<gene>
    <name evidence="1" type="ORF">EXM69_11370</name>
    <name evidence="4" type="ORF">FC871_11860</name>
    <name evidence="3" type="ORF">FC964_08750</name>
    <name evidence="2" type="ORF">FCV25_06725</name>
    <name evidence="5" type="ORF">JQS73_14150</name>
</gene>
<evidence type="ECO:0000313" key="9">
    <source>
        <dbReference type="Proteomes" id="UP000482543"/>
    </source>
</evidence>
<keyword evidence="2" id="KW-0969">Cilium</keyword>